<evidence type="ECO:0000256" key="1">
    <source>
        <dbReference type="SAM" id="SignalP"/>
    </source>
</evidence>
<feature type="signal peptide" evidence="1">
    <location>
        <begin position="1"/>
        <end position="22"/>
    </location>
</feature>
<reference evidence="2" key="1">
    <citation type="submission" date="2022-01" db="EMBL/GenBank/DDBJ databases">
        <authorList>
            <person name="Jo J.-H."/>
            <person name="Im W.-T."/>
        </authorList>
    </citation>
    <scope>NUCLEOTIDE SEQUENCE</scope>
    <source>
        <strain evidence="2">G124</strain>
    </source>
</reference>
<feature type="chain" id="PRO_5040812205" evidence="1">
    <location>
        <begin position="23"/>
        <end position="115"/>
    </location>
</feature>
<proteinExistence type="predicted"/>
<comment type="caution">
    <text evidence="2">The sequence shown here is derived from an EMBL/GenBank/DDBJ whole genome shotgun (WGS) entry which is preliminary data.</text>
</comment>
<name>A0A9X1QLI0_9SPHN</name>
<sequence>MNRIIASLLGIAILAAPFPAAAAGAGNFTLVNKTGANISSMSIRRVGTSAWTPLGGTPANGGRTAVAYANPDCAFDIKADLAGGGSATFTGVNLCDVTTVTLNRGPSGDLWVDYD</sequence>
<evidence type="ECO:0000313" key="2">
    <source>
        <dbReference type="EMBL" id="MCF2513574.1"/>
    </source>
</evidence>
<dbReference type="RefSeq" id="WP_235066082.1">
    <property type="nucleotide sequence ID" value="NZ_JAKFGM010000001.1"/>
</dbReference>
<organism evidence="2 3">
    <name type="scientific">Sphingomonas cremea</name>
    <dbReference type="NCBI Taxonomy" id="2904799"/>
    <lineage>
        <taxon>Bacteria</taxon>
        <taxon>Pseudomonadati</taxon>
        <taxon>Pseudomonadota</taxon>
        <taxon>Alphaproteobacteria</taxon>
        <taxon>Sphingomonadales</taxon>
        <taxon>Sphingomonadaceae</taxon>
        <taxon>Sphingomonas</taxon>
    </lineage>
</organism>
<keyword evidence="1" id="KW-0732">Signal</keyword>
<dbReference type="AlphaFoldDB" id="A0A9X1QLI0"/>
<gene>
    <name evidence="2" type="ORF">LVY65_00630</name>
</gene>
<dbReference type="Proteomes" id="UP001139410">
    <property type="component" value="Unassembled WGS sequence"/>
</dbReference>
<evidence type="ECO:0000313" key="3">
    <source>
        <dbReference type="Proteomes" id="UP001139410"/>
    </source>
</evidence>
<protein>
    <submittedName>
        <fullName evidence="2">Uncharacterized protein</fullName>
    </submittedName>
</protein>
<dbReference type="EMBL" id="JAKFGM010000001">
    <property type="protein sequence ID" value="MCF2513574.1"/>
    <property type="molecule type" value="Genomic_DNA"/>
</dbReference>
<keyword evidence="3" id="KW-1185">Reference proteome</keyword>
<accession>A0A9X1QLI0</accession>